<feature type="domain" description="SH3b" evidence="4">
    <location>
        <begin position="38"/>
        <end position="101"/>
    </location>
</feature>
<accession>A0ABT4HZA4</accession>
<dbReference type="InterPro" id="IPR017293">
    <property type="entry name" value="N-acetylmuramoyl-L-ala_amidase"/>
</dbReference>
<dbReference type="PANTHER" id="PTHR30404">
    <property type="entry name" value="N-ACETYLMURAMOYL-L-ALANINE AMIDASE"/>
    <property type="match status" value="1"/>
</dbReference>
<feature type="domain" description="SH3b" evidence="4">
    <location>
        <begin position="207"/>
        <end position="269"/>
    </location>
</feature>
<dbReference type="SMART" id="SM00287">
    <property type="entry name" value="SH3b"/>
    <property type="match status" value="5"/>
</dbReference>
<dbReference type="PROSITE" id="PS51781">
    <property type="entry name" value="SH3B"/>
    <property type="match status" value="5"/>
</dbReference>
<keyword evidence="1" id="KW-0378">Hydrolase</keyword>
<dbReference type="Pfam" id="PF01520">
    <property type="entry name" value="Amidase_3"/>
    <property type="match status" value="1"/>
</dbReference>
<dbReference type="Pfam" id="PF08239">
    <property type="entry name" value="SH3_3"/>
    <property type="match status" value="5"/>
</dbReference>
<gene>
    <name evidence="5" type="ORF">O0535_15395</name>
</gene>
<keyword evidence="2" id="KW-0961">Cell wall biogenesis/degradation</keyword>
<sequence length="637" mass="69457">MITNRKDGTNVFSRKKMIIGLATCLTSLVAPFQMVWAASQVQVTADNLNIRSGPGTNYQLVSSVPKSTKLTVISKKDKWIQVKLPNGKQGWGLNTYLQEIKAAPQPPKVIYLQSTVDMLNIRTAPKTDAQIIQVMDKTKSYKMIKKEGVWAQIQVSDKVTGWINAKFVKHATPPATSVPLPGATSPGQNNHPADVLPTVEPTVQPPSTSSIKISAVTNVYAEPNVSAMIIGQLSAGDQVSKYSESNGWDQILYNGTTAWIANPAAPKTGQATPPPTQQNPATTGSTVKVTANNVNIRSQANTTSQVLTQVNNGVVLPVLSQSNNWFQVKTPDGKTGWIASWLVTKSTEAPPTLGVVDPNEHKNQNSLQPSVPSNNQSEMKIKVINEGTNIRSGPGTQFEPVGTVQAGESYSVIKTEGDWYQIRLKDNSTAYIASWVVQNESTDIANLPPLTGNEARGKLIVIDPGHGGTDSGAVGTTYKTFEKEVNLQVALKLKQRLEASGARVIMTRSDDTTLTLNQRVQVAVQNNADMFVSVHHNTHPNAATNGTIIFYYHKGKSMDLAQMTQKEIVATTHYKDLTSRFGDFHVIRENPKPAILAEIGFITNPQEEANVRDDQHQQNAAEGLFRGILRYFQVYPN</sequence>
<feature type="domain" description="SH3b" evidence="4">
    <location>
        <begin position="109"/>
        <end position="172"/>
    </location>
</feature>
<comment type="caution">
    <text evidence="5">The sequence shown here is derived from an EMBL/GenBank/DDBJ whole genome shotgun (WGS) entry which is preliminary data.</text>
</comment>
<dbReference type="InterPro" id="IPR003646">
    <property type="entry name" value="SH3-like_bac-type"/>
</dbReference>
<evidence type="ECO:0000313" key="5">
    <source>
        <dbReference type="EMBL" id="MCZ0832129.1"/>
    </source>
</evidence>
<feature type="signal peptide" evidence="3">
    <location>
        <begin position="1"/>
        <end position="37"/>
    </location>
</feature>
<evidence type="ECO:0000256" key="1">
    <source>
        <dbReference type="ARBA" id="ARBA00022801"/>
    </source>
</evidence>
<dbReference type="InterPro" id="IPR002508">
    <property type="entry name" value="MurNAc-LAA_cat"/>
</dbReference>
<dbReference type="EMBL" id="JAPTNG010000011">
    <property type="protein sequence ID" value="MCZ0832129.1"/>
    <property type="molecule type" value="Genomic_DNA"/>
</dbReference>
<evidence type="ECO:0000256" key="2">
    <source>
        <dbReference type="ARBA" id="ARBA00023316"/>
    </source>
</evidence>
<proteinExistence type="predicted"/>
<feature type="chain" id="PRO_5047412136" evidence="3">
    <location>
        <begin position="38"/>
        <end position="637"/>
    </location>
</feature>
<keyword evidence="6" id="KW-1185">Reference proteome</keyword>
<evidence type="ECO:0000259" key="4">
    <source>
        <dbReference type="PROSITE" id="PS51781"/>
    </source>
</evidence>
<evidence type="ECO:0000313" key="6">
    <source>
        <dbReference type="Proteomes" id="UP001067708"/>
    </source>
</evidence>
<dbReference type="Gene3D" id="2.30.30.40">
    <property type="entry name" value="SH3 Domains"/>
    <property type="match status" value="5"/>
</dbReference>
<feature type="domain" description="SH3b" evidence="4">
    <location>
        <begin position="377"/>
        <end position="441"/>
    </location>
</feature>
<dbReference type="PANTHER" id="PTHR30404:SF0">
    <property type="entry name" value="N-ACETYLMURAMOYL-L-ALANINE AMIDASE AMIC"/>
    <property type="match status" value="1"/>
</dbReference>
<feature type="domain" description="SH3b" evidence="4">
    <location>
        <begin position="282"/>
        <end position="346"/>
    </location>
</feature>
<dbReference type="Proteomes" id="UP001067708">
    <property type="component" value="Unassembled WGS sequence"/>
</dbReference>
<evidence type="ECO:0000256" key="3">
    <source>
        <dbReference type="SAM" id="SignalP"/>
    </source>
</evidence>
<organism evidence="5 6">
    <name type="scientific">Brevibacillus halotolerans</name>
    <dbReference type="NCBI Taxonomy" id="1507437"/>
    <lineage>
        <taxon>Bacteria</taxon>
        <taxon>Bacillati</taxon>
        <taxon>Bacillota</taxon>
        <taxon>Bacilli</taxon>
        <taxon>Bacillales</taxon>
        <taxon>Paenibacillaceae</taxon>
        <taxon>Brevibacillus</taxon>
    </lineage>
</organism>
<reference evidence="5" key="1">
    <citation type="submission" date="2022-09" db="EMBL/GenBank/DDBJ databases">
        <title>Genome analysis and characterization of larvicidal activity of Brevibacillus strains.</title>
        <authorList>
            <person name="Patrusheva E.V."/>
            <person name="Izotova A.O."/>
            <person name="Toshchakov S.V."/>
            <person name="Sineoky S.P."/>
        </authorList>
    </citation>
    <scope>NUCLEOTIDE SEQUENCE</scope>
    <source>
        <strain evidence="5">VKPM_B-13244</strain>
    </source>
</reference>
<dbReference type="InterPro" id="IPR050695">
    <property type="entry name" value="N-acetylmuramoyl_amidase_3"/>
</dbReference>
<dbReference type="SUPFAM" id="SSF53187">
    <property type="entry name" value="Zn-dependent exopeptidases"/>
    <property type="match status" value="1"/>
</dbReference>
<dbReference type="SMART" id="SM00646">
    <property type="entry name" value="Ami_3"/>
    <property type="match status" value="1"/>
</dbReference>
<dbReference type="Gene3D" id="3.40.630.40">
    <property type="entry name" value="Zn-dependent exopeptidases"/>
    <property type="match status" value="1"/>
</dbReference>
<dbReference type="CDD" id="cd02696">
    <property type="entry name" value="MurNAc-LAA"/>
    <property type="match status" value="1"/>
</dbReference>
<protein>
    <submittedName>
        <fullName evidence="5">SH3 domain-containing protein</fullName>
    </submittedName>
</protein>
<dbReference type="PIRSF" id="PIRSF037846">
    <property type="entry name" value="Autolysin_YrvJ_prd"/>
    <property type="match status" value="1"/>
</dbReference>
<keyword evidence="3" id="KW-0732">Signal</keyword>
<name>A0ABT4HZA4_9BACL</name>